<evidence type="ECO:0000313" key="3">
    <source>
        <dbReference type="EMBL" id="GAA3515204.1"/>
    </source>
</evidence>
<proteinExistence type="predicted"/>
<comment type="caution">
    <text evidence="3">The sequence shown here is derived from an EMBL/GenBank/DDBJ whole genome shotgun (WGS) entry which is preliminary data.</text>
</comment>
<evidence type="ECO:0000256" key="1">
    <source>
        <dbReference type="ARBA" id="ARBA00023002"/>
    </source>
</evidence>
<protein>
    <submittedName>
        <fullName evidence="3">NADPH-dependent F420 reductase</fullName>
    </submittedName>
</protein>
<keyword evidence="4" id="KW-1185">Reference proteome</keyword>
<dbReference type="Pfam" id="PF03807">
    <property type="entry name" value="F420_oxidored"/>
    <property type="match status" value="1"/>
</dbReference>
<dbReference type="RefSeq" id="WP_344929073.1">
    <property type="nucleotide sequence ID" value="NZ_BAABCW010000014.1"/>
</dbReference>
<dbReference type="PANTHER" id="PTHR14239:SF10">
    <property type="entry name" value="REDUCTASE"/>
    <property type="match status" value="1"/>
</dbReference>
<dbReference type="InterPro" id="IPR051267">
    <property type="entry name" value="STEAP_metalloreductase"/>
</dbReference>
<feature type="domain" description="Pyrroline-5-carboxylate reductase catalytic N-terminal" evidence="2">
    <location>
        <begin position="7"/>
        <end position="97"/>
    </location>
</feature>
<evidence type="ECO:0000259" key="2">
    <source>
        <dbReference type="Pfam" id="PF03807"/>
    </source>
</evidence>
<dbReference type="Gene3D" id="3.40.50.720">
    <property type="entry name" value="NAD(P)-binding Rossmann-like Domain"/>
    <property type="match status" value="1"/>
</dbReference>
<dbReference type="InterPro" id="IPR028939">
    <property type="entry name" value="P5C_Rdtase_cat_N"/>
</dbReference>
<sequence length="213" mass="23518">MKNTFNIGIIGSGSIGGLLGKFWANAGHKVMFSSRNPEKLTPLIDEIGNNAQAGSIVEASEFGDIVLLAVNYQTVDEALEKVRSLLDNKIVIDATNPLAYDDNGKIFRMIPEDITAGEFMAKKLPNTKLIKSFTTLWSEYLRKESFRDDELLVMPISGDDEAAKNKVSQLIEQAGFLPYNLGTLKDSKPQDPGSPIWNKPLTLSEFKIIHTNT</sequence>
<organism evidence="3 4">
    <name type="scientific">Aquimarina addita</name>
    <dbReference type="NCBI Taxonomy" id="870485"/>
    <lineage>
        <taxon>Bacteria</taxon>
        <taxon>Pseudomonadati</taxon>
        <taxon>Bacteroidota</taxon>
        <taxon>Flavobacteriia</taxon>
        <taxon>Flavobacteriales</taxon>
        <taxon>Flavobacteriaceae</taxon>
        <taxon>Aquimarina</taxon>
    </lineage>
</organism>
<evidence type="ECO:0000313" key="4">
    <source>
        <dbReference type="Proteomes" id="UP001500459"/>
    </source>
</evidence>
<dbReference type="Proteomes" id="UP001500459">
    <property type="component" value="Unassembled WGS sequence"/>
</dbReference>
<dbReference type="PANTHER" id="PTHR14239">
    <property type="entry name" value="DUDULIN-RELATED"/>
    <property type="match status" value="1"/>
</dbReference>
<reference evidence="4" key="1">
    <citation type="journal article" date="2019" name="Int. J. Syst. Evol. Microbiol.">
        <title>The Global Catalogue of Microorganisms (GCM) 10K type strain sequencing project: providing services to taxonomists for standard genome sequencing and annotation.</title>
        <authorList>
            <consortium name="The Broad Institute Genomics Platform"/>
            <consortium name="The Broad Institute Genome Sequencing Center for Infectious Disease"/>
            <person name="Wu L."/>
            <person name="Ma J."/>
        </authorList>
    </citation>
    <scope>NUCLEOTIDE SEQUENCE [LARGE SCALE GENOMIC DNA]</scope>
    <source>
        <strain evidence="4">JCM 17106</strain>
    </source>
</reference>
<gene>
    <name evidence="3" type="ORF">GCM10022393_31480</name>
</gene>
<dbReference type="SUPFAM" id="SSF51735">
    <property type="entry name" value="NAD(P)-binding Rossmann-fold domains"/>
    <property type="match status" value="1"/>
</dbReference>
<accession>A0ABP6UNQ7</accession>
<keyword evidence="1" id="KW-0560">Oxidoreductase</keyword>
<name>A0ABP6UNQ7_9FLAO</name>
<dbReference type="InterPro" id="IPR036291">
    <property type="entry name" value="NAD(P)-bd_dom_sf"/>
</dbReference>
<dbReference type="EMBL" id="BAABCW010000014">
    <property type="protein sequence ID" value="GAA3515204.1"/>
    <property type="molecule type" value="Genomic_DNA"/>
</dbReference>